<comment type="caution">
    <text evidence="1">The sequence shown here is derived from an EMBL/GenBank/DDBJ whole genome shotgun (WGS) entry which is preliminary data.</text>
</comment>
<evidence type="ECO:0000313" key="2">
    <source>
        <dbReference type="Proteomes" id="UP000796761"/>
    </source>
</evidence>
<keyword evidence="2" id="KW-1185">Reference proteome</keyword>
<dbReference type="Proteomes" id="UP000796761">
    <property type="component" value="Unassembled WGS sequence"/>
</dbReference>
<organism evidence="1 2">
    <name type="scientific">Zosterops borbonicus</name>
    <dbReference type="NCBI Taxonomy" id="364589"/>
    <lineage>
        <taxon>Eukaryota</taxon>
        <taxon>Metazoa</taxon>
        <taxon>Chordata</taxon>
        <taxon>Craniata</taxon>
        <taxon>Vertebrata</taxon>
        <taxon>Euteleostomi</taxon>
        <taxon>Archelosauria</taxon>
        <taxon>Archosauria</taxon>
        <taxon>Dinosauria</taxon>
        <taxon>Saurischia</taxon>
        <taxon>Theropoda</taxon>
        <taxon>Coelurosauria</taxon>
        <taxon>Aves</taxon>
        <taxon>Neognathae</taxon>
        <taxon>Neoaves</taxon>
        <taxon>Telluraves</taxon>
        <taxon>Australaves</taxon>
        <taxon>Passeriformes</taxon>
        <taxon>Sylvioidea</taxon>
        <taxon>Zosteropidae</taxon>
        <taxon>Zosterops</taxon>
    </lineage>
</organism>
<protein>
    <submittedName>
        <fullName evidence="1">Uncharacterized protein</fullName>
    </submittedName>
</protein>
<feature type="non-terminal residue" evidence="1">
    <location>
        <position position="1"/>
    </location>
</feature>
<gene>
    <name evidence="1" type="ORF">HGM15179_000759</name>
</gene>
<feature type="non-terminal residue" evidence="1">
    <location>
        <position position="78"/>
    </location>
</feature>
<dbReference type="AlphaFoldDB" id="A0A8K1LTL5"/>
<reference evidence="1" key="1">
    <citation type="submission" date="2019-04" db="EMBL/GenBank/DDBJ databases">
        <title>Genome assembly of Zosterops borbonicus 15179.</title>
        <authorList>
            <person name="Leroy T."/>
            <person name="Anselmetti Y."/>
            <person name="Tilak M.-K."/>
            <person name="Nabholz B."/>
        </authorList>
    </citation>
    <scope>NUCLEOTIDE SEQUENCE</scope>
    <source>
        <strain evidence="1">HGM_15179</strain>
        <tissue evidence="1">Muscle</tissue>
    </source>
</reference>
<evidence type="ECO:0000313" key="1">
    <source>
        <dbReference type="EMBL" id="TRZ26405.1"/>
    </source>
</evidence>
<dbReference type="EMBL" id="SWJQ01000014">
    <property type="protein sequence ID" value="TRZ26405.1"/>
    <property type="molecule type" value="Genomic_DNA"/>
</dbReference>
<name>A0A8K1LTL5_9PASS</name>
<proteinExistence type="predicted"/>
<accession>A0A8K1LTL5</accession>
<sequence>QQKKCNFVHESTVVTLPLIVPFAVPLEKIVMVKHPAPPQKSVYSRLNFHVNSSLISLEKTKAVSKMDLQDLKRDKKQV</sequence>